<dbReference type="RefSeq" id="WP_072168953.1">
    <property type="nucleotide sequence ID" value="NZ_CWHS01000023.1"/>
</dbReference>
<evidence type="ECO:0000313" key="2">
    <source>
        <dbReference type="Proteomes" id="UP000197090"/>
    </source>
</evidence>
<dbReference type="InterPro" id="IPR002545">
    <property type="entry name" value="CheW-lke_dom"/>
</dbReference>
<dbReference type="InterPro" id="IPR036061">
    <property type="entry name" value="CheW-like_dom_sf"/>
</dbReference>
<dbReference type="EMBL" id="NIVX01000083">
    <property type="protein sequence ID" value="OWQ72832.1"/>
    <property type="molecule type" value="Genomic_DNA"/>
</dbReference>
<sequence length="155" mass="16244">MPVPAQPSTETRPSPAELFEVVVLRAGTALFAIDVQLAVEIRGPETFGPADQHGRRSLEVRGQPLPVADLRRLSGQPAFDGGSPAMLLITAGTATLALAVDEVLEIETPDATPDVSAPAEGRVFNFCSGHVRVDATRSAALIEPQSLLAALAVRD</sequence>
<name>A0A246I3K2_STEMA</name>
<gene>
    <name evidence="1" type="ORF">CEE63_13375</name>
</gene>
<dbReference type="GO" id="GO:0006935">
    <property type="term" value="P:chemotaxis"/>
    <property type="evidence" value="ECO:0007669"/>
    <property type="project" value="InterPro"/>
</dbReference>
<reference evidence="1 2" key="1">
    <citation type="submission" date="2017-06" db="EMBL/GenBank/DDBJ databases">
        <authorList>
            <person name="Kim H.J."/>
            <person name="Triplett B.A."/>
        </authorList>
    </citation>
    <scope>NUCLEOTIDE SEQUENCE [LARGE SCALE GENOMIC DNA]</scope>
    <source>
        <strain evidence="1 2">594</strain>
    </source>
</reference>
<dbReference type="Pfam" id="PF01584">
    <property type="entry name" value="CheW"/>
    <property type="match status" value="1"/>
</dbReference>
<accession>A0A246I3K2</accession>
<dbReference type="GO" id="GO:0007165">
    <property type="term" value="P:signal transduction"/>
    <property type="evidence" value="ECO:0007669"/>
    <property type="project" value="InterPro"/>
</dbReference>
<protein>
    <submittedName>
        <fullName evidence="1">Chemotaxis protein CheW</fullName>
    </submittedName>
</protein>
<organism evidence="1 2">
    <name type="scientific">Stenotrophomonas maltophilia</name>
    <name type="common">Pseudomonas maltophilia</name>
    <name type="synonym">Xanthomonas maltophilia</name>
    <dbReference type="NCBI Taxonomy" id="40324"/>
    <lineage>
        <taxon>Bacteria</taxon>
        <taxon>Pseudomonadati</taxon>
        <taxon>Pseudomonadota</taxon>
        <taxon>Gammaproteobacteria</taxon>
        <taxon>Lysobacterales</taxon>
        <taxon>Lysobacteraceae</taxon>
        <taxon>Stenotrophomonas</taxon>
        <taxon>Stenotrophomonas maltophilia group</taxon>
    </lineage>
</organism>
<dbReference type="SUPFAM" id="SSF50341">
    <property type="entry name" value="CheW-like"/>
    <property type="match status" value="1"/>
</dbReference>
<dbReference type="AlphaFoldDB" id="A0A246I3K2"/>
<dbReference type="Proteomes" id="UP000197090">
    <property type="component" value="Unassembled WGS sequence"/>
</dbReference>
<evidence type="ECO:0000313" key="1">
    <source>
        <dbReference type="EMBL" id="OWQ72832.1"/>
    </source>
</evidence>
<dbReference type="PROSITE" id="PS50851">
    <property type="entry name" value="CHEW"/>
    <property type="match status" value="1"/>
</dbReference>
<comment type="caution">
    <text evidence="1">The sequence shown here is derived from an EMBL/GenBank/DDBJ whole genome shotgun (WGS) entry which is preliminary data.</text>
</comment>
<dbReference type="SMART" id="SM00260">
    <property type="entry name" value="CheW"/>
    <property type="match status" value="1"/>
</dbReference>
<proteinExistence type="predicted"/>
<dbReference type="Gene3D" id="2.40.50.180">
    <property type="entry name" value="CheA-289, Domain 4"/>
    <property type="match status" value="1"/>
</dbReference>